<dbReference type="EMBL" id="JAATJH010000009">
    <property type="protein sequence ID" value="NJC28245.1"/>
    <property type="molecule type" value="Genomic_DNA"/>
</dbReference>
<evidence type="ECO:0000256" key="1">
    <source>
        <dbReference type="SAM" id="Phobius"/>
    </source>
</evidence>
<accession>A0ABX0XG08</accession>
<feature type="transmembrane region" description="Helical" evidence="1">
    <location>
        <begin position="33"/>
        <end position="55"/>
    </location>
</feature>
<name>A0ABX0XG08_9BACT</name>
<gene>
    <name evidence="2" type="ORF">GGR27_003766</name>
</gene>
<evidence type="ECO:0000313" key="3">
    <source>
        <dbReference type="Proteomes" id="UP000770785"/>
    </source>
</evidence>
<dbReference type="Proteomes" id="UP000770785">
    <property type="component" value="Unassembled WGS sequence"/>
</dbReference>
<organism evidence="2 3">
    <name type="scientific">Neolewinella antarctica</name>
    <dbReference type="NCBI Taxonomy" id="442734"/>
    <lineage>
        <taxon>Bacteria</taxon>
        <taxon>Pseudomonadati</taxon>
        <taxon>Bacteroidota</taxon>
        <taxon>Saprospiria</taxon>
        <taxon>Saprospirales</taxon>
        <taxon>Lewinellaceae</taxon>
        <taxon>Neolewinella</taxon>
    </lineage>
</organism>
<proteinExistence type="predicted"/>
<keyword evidence="1" id="KW-0472">Membrane</keyword>
<feature type="transmembrane region" description="Helical" evidence="1">
    <location>
        <begin position="108"/>
        <end position="130"/>
    </location>
</feature>
<reference evidence="2 3" key="1">
    <citation type="submission" date="2020-03" db="EMBL/GenBank/DDBJ databases">
        <title>Genomic Encyclopedia of Type Strains, Phase IV (KMG-IV): sequencing the most valuable type-strain genomes for metagenomic binning, comparative biology and taxonomic classification.</title>
        <authorList>
            <person name="Goeker M."/>
        </authorList>
    </citation>
    <scope>NUCLEOTIDE SEQUENCE [LARGE SCALE GENOMIC DNA]</scope>
    <source>
        <strain evidence="2 3">DSM 105096</strain>
    </source>
</reference>
<dbReference type="RefSeq" id="WP_245184752.1">
    <property type="nucleotide sequence ID" value="NZ_JAATJH010000009.1"/>
</dbReference>
<protein>
    <submittedName>
        <fullName evidence="2">Uncharacterized protein</fullName>
    </submittedName>
</protein>
<sequence>MNKRPPAAKIYLLITPHAPVVRSVSSPSARPAMQTLLLTIVCVLFVAMLAVNIYFRAKVLRAYRVLVQNRVDFTPGQIFSTARVEDEIVPTYPGQAESIRNFSRYLQLSIKMTTVLMALITAFGGILMWFRYDY</sequence>
<evidence type="ECO:0000313" key="2">
    <source>
        <dbReference type="EMBL" id="NJC28245.1"/>
    </source>
</evidence>
<keyword evidence="3" id="KW-1185">Reference proteome</keyword>
<keyword evidence="1" id="KW-0812">Transmembrane</keyword>
<keyword evidence="1" id="KW-1133">Transmembrane helix</keyword>
<comment type="caution">
    <text evidence="2">The sequence shown here is derived from an EMBL/GenBank/DDBJ whole genome shotgun (WGS) entry which is preliminary data.</text>
</comment>